<dbReference type="PROSITE" id="PS50928">
    <property type="entry name" value="ABC_TM1"/>
    <property type="match status" value="1"/>
</dbReference>
<keyword evidence="3 5" id="KW-1133">Transmembrane helix</keyword>
<dbReference type="EMBL" id="FNRY01000001">
    <property type="protein sequence ID" value="SEB56313.1"/>
    <property type="molecule type" value="Genomic_DNA"/>
</dbReference>
<dbReference type="PANTHER" id="PTHR43879:SF1">
    <property type="entry name" value="GLUCOSE IMPORT SYSTEM PERMEASE PROTEIN GLCU"/>
    <property type="match status" value="1"/>
</dbReference>
<reference evidence="7 8" key="1">
    <citation type="submission" date="2016-10" db="EMBL/GenBank/DDBJ databases">
        <authorList>
            <person name="de Groot N.N."/>
        </authorList>
    </citation>
    <scope>NUCLEOTIDE SEQUENCE [LARGE SCALE GENOMIC DNA]</scope>
    <source>
        <strain evidence="7 8">DSM 21799</strain>
    </source>
</reference>
<evidence type="ECO:0000313" key="7">
    <source>
        <dbReference type="EMBL" id="SEB56313.1"/>
    </source>
</evidence>
<dbReference type="PANTHER" id="PTHR43879">
    <property type="entry name" value="ABC TRANSPORTER PERMEASE PROTEIN"/>
    <property type="match status" value="1"/>
</dbReference>
<dbReference type="GO" id="GO:0005886">
    <property type="term" value="C:plasma membrane"/>
    <property type="evidence" value="ECO:0007669"/>
    <property type="project" value="UniProtKB-SubCell"/>
</dbReference>
<feature type="transmembrane region" description="Helical" evidence="5">
    <location>
        <begin position="131"/>
        <end position="149"/>
    </location>
</feature>
<dbReference type="Proteomes" id="UP000199183">
    <property type="component" value="Unassembled WGS sequence"/>
</dbReference>
<dbReference type="InterPro" id="IPR000515">
    <property type="entry name" value="MetI-like"/>
</dbReference>
<dbReference type="InterPro" id="IPR035906">
    <property type="entry name" value="MetI-like_sf"/>
</dbReference>
<evidence type="ECO:0000256" key="2">
    <source>
        <dbReference type="ARBA" id="ARBA00022692"/>
    </source>
</evidence>
<protein>
    <submittedName>
        <fullName evidence="7">Carbohydrate ABC transporter membrane protein 2, CUT1 family</fullName>
    </submittedName>
</protein>
<evidence type="ECO:0000313" key="8">
    <source>
        <dbReference type="Proteomes" id="UP000199183"/>
    </source>
</evidence>
<keyword evidence="8" id="KW-1185">Reference proteome</keyword>
<feature type="transmembrane region" description="Helical" evidence="5">
    <location>
        <begin position="205"/>
        <end position="226"/>
    </location>
</feature>
<sequence length="298" mass="32677">MSETLQTVVPSQRLRSPERLHEKGRWQADRGKKIATLVVLALAAVFVVLPLYVVLTNAFKTTEDAQLSQMWLLPPEFSLSGMSQAWTQLRGSLGNSIILVIPATLISVGIGSINGYVLAKFPPKYANGTMIFMLLGMFIPYQVILVPLVQTLNFIGLYGNILGLILTHIVYGIPITTLIFKNYYATVPDEIIEAASMDGSGFWSTFWRVIIPISIPGFVVGIIFQFTSIWNEFLFALVIVPNPGSQPITVALNNLSGTFSVQWNVIMAGAILTALPTAIVYFLLGKYFVNGLMAGSIK</sequence>
<dbReference type="SUPFAM" id="SSF161098">
    <property type="entry name" value="MetI-like"/>
    <property type="match status" value="1"/>
</dbReference>
<evidence type="ECO:0000256" key="1">
    <source>
        <dbReference type="ARBA" id="ARBA00004141"/>
    </source>
</evidence>
<gene>
    <name evidence="7" type="ORF">SAMN04489806_1115</name>
</gene>
<dbReference type="CDD" id="cd06261">
    <property type="entry name" value="TM_PBP2"/>
    <property type="match status" value="1"/>
</dbReference>
<feature type="transmembrane region" description="Helical" evidence="5">
    <location>
        <begin position="161"/>
        <end position="184"/>
    </location>
</feature>
<dbReference type="GO" id="GO:0055085">
    <property type="term" value="P:transmembrane transport"/>
    <property type="evidence" value="ECO:0007669"/>
    <property type="project" value="InterPro"/>
</dbReference>
<dbReference type="Pfam" id="PF00528">
    <property type="entry name" value="BPD_transp_1"/>
    <property type="match status" value="1"/>
</dbReference>
<proteinExistence type="inferred from homology"/>
<organism evidence="7 8">
    <name type="scientific">Paramicrobacterium humi</name>
    <dbReference type="NCBI Taxonomy" id="640635"/>
    <lineage>
        <taxon>Bacteria</taxon>
        <taxon>Bacillati</taxon>
        <taxon>Actinomycetota</taxon>
        <taxon>Actinomycetes</taxon>
        <taxon>Micrococcales</taxon>
        <taxon>Microbacteriaceae</taxon>
        <taxon>Paramicrobacterium</taxon>
    </lineage>
</organism>
<feature type="transmembrane region" description="Helical" evidence="5">
    <location>
        <begin position="34"/>
        <end position="55"/>
    </location>
</feature>
<keyword evidence="4 5" id="KW-0472">Membrane</keyword>
<dbReference type="OrthoDB" id="3521657at2"/>
<feature type="domain" description="ABC transmembrane type-1" evidence="6">
    <location>
        <begin position="93"/>
        <end position="284"/>
    </location>
</feature>
<keyword evidence="2 5" id="KW-0812">Transmembrane</keyword>
<dbReference type="Gene3D" id="1.10.3720.10">
    <property type="entry name" value="MetI-like"/>
    <property type="match status" value="1"/>
</dbReference>
<evidence type="ECO:0000259" key="6">
    <source>
        <dbReference type="PROSITE" id="PS50928"/>
    </source>
</evidence>
<accession>A0A1H4KD45</accession>
<comment type="similarity">
    <text evidence="5">Belongs to the binding-protein-dependent transport system permease family.</text>
</comment>
<evidence type="ECO:0000256" key="3">
    <source>
        <dbReference type="ARBA" id="ARBA00022989"/>
    </source>
</evidence>
<dbReference type="STRING" id="640635.SAMN04489806_1115"/>
<feature type="transmembrane region" description="Helical" evidence="5">
    <location>
        <begin position="261"/>
        <end position="284"/>
    </location>
</feature>
<keyword evidence="5" id="KW-0813">Transport</keyword>
<evidence type="ECO:0000256" key="4">
    <source>
        <dbReference type="ARBA" id="ARBA00023136"/>
    </source>
</evidence>
<feature type="transmembrane region" description="Helical" evidence="5">
    <location>
        <begin position="97"/>
        <end position="119"/>
    </location>
</feature>
<name>A0A1H4KD45_9MICO</name>
<dbReference type="AlphaFoldDB" id="A0A1H4KD45"/>
<comment type="subcellular location">
    <subcellularLocation>
        <location evidence="5">Cell membrane</location>
        <topology evidence="5">Multi-pass membrane protein</topology>
    </subcellularLocation>
    <subcellularLocation>
        <location evidence="1">Membrane</location>
        <topology evidence="1">Multi-pass membrane protein</topology>
    </subcellularLocation>
</comment>
<dbReference type="RefSeq" id="WP_091181050.1">
    <property type="nucleotide sequence ID" value="NZ_FNRY01000001.1"/>
</dbReference>
<evidence type="ECO:0000256" key="5">
    <source>
        <dbReference type="RuleBase" id="RU363032"/>
    </source>
</evidence>